<evidence type="ECO:0000256" key="1">
    <source>
        <dbReference type="SAM" id="Phobius"/>
    </source>
</evidence>
<feature type="transmembrane region" description="Helical" evidence="1">
    <location>
        <begin position="239"/>
        <end position="260"/>
    </location>
</feature>
<evidence type="ECO:0000313" key="4">
    <source>
        <dbReference type="Proteomes" id="UP001596152"/>
    </source>
</evidence>
<feature type="transmembrane region" description="Helical" evidence="1">
    <location>
        <begin position="93"/>
        <end position="113"/>
    </location>
</feature>
<dbReference type="RefSeq" id="WP_374037568.1">
    <property type="nucleotide sequence ID" value="NZ_CP169082.1"/>
</dbReference>
<keyword evidence="1" id="KW-0472">Membrane</keyword>
<feature type="domain" description="Phosphatidic acid phosphatase type 2/haloperoxidase" evidence="2">
    <location>
        <begin position="128"/>
        <end position="250"/>
    </location>
</feature>
<comment type="caution">
    <text evidence="3">The sequence shown here is derived from an EMBL/GenBank/DDBJ whole genome shotgun (WGS) entry which is preliminary data.</text>
</comment>
<evidence type="ECO:0000313" key="3">
    <source>
        <dbReference type="EMBL" id="MFC5344249.1"/>
    </source>
</evidence>
<accession>A0ABW0FS57</accession>
<evidence type="ECO:0000259" key="2">
    <source>
        <dbReference type="SMART" id="SM00014"/>
    </source>
</evidence>
<keyword evidence="1" id="KW-0812">Transmembrane</keyword>
<dbReference type="InterPro" id="IPR036938">
    <property type="entry name" value="PAP2/HPO_sf"/>
</dbReference>
<reference evidence="4" key="1">
    <citation type="journal article" date="2019" name="Int. J. Syst. Evol. Microbiol.">
        <title>The Global Catalogue of Microorganisms (GCM) 10K type strain sequencing project: providing services to taxonomists for standard genome sequencing and annotation.</title>
        <authorList>
            <consortium name="The Broad Institute Genomics Platform"/>
            <consortium name="The Broad Institute Genome Sequencing Center for Infectious Disease"/>
            <person name="Wu L."/>
            <person name="Ma J."/>
        </authorList>
    </citation>
    <scope>NUCLEOTIDE SEQUENCE [LARGE SCALE GENOMIC DNA]</scope>
    <source>
        <strain evidence="4">JCM 12125</strain>
    </source>
</reference>
<dbReference type="InterPro" id="IPR000326">
    <property type="entry name" value="PAP2/HPO"/>
</dbReference>
<dbReference type="Proteomes" id="UP001596152">
    <property type="component" value="Unassembled WGS sequence"/>
</dbReference>
<proteinExistence type="predicted"/>
<dbReference type="Pfam" id="PF01569">
    <property type="entry name" value="PAP2"/>
    <property type="match status" value="1"/>
</dbReference>
<keyword evidence="4" id="KW-1185">Reference proteome</keyword>
<dbReference type="CDD" id="cd03396">
    <property type="entry name" value="PAP2_like_6"/>
    <property type="match status" value="1"/>
</dbReference>
<feature type="transmembrane region" description="Helical" evidence="1">
    <location>
        <begin position="125"/>
        <end position="145"/>
    </location>
</feature>
<gene>
    <name evidence="3" type="ORF">ACFPIE_10005</name>
</gene>
<dbReference type="SUPFAM" id="SSF48317">
    <property type="entry name" value="Acid phosphatase/Vanadium-dependent haloperoxidase"/>
    <property type="match status" value="1"/>
</dbReference>
<feature type="transmembrane region" description="Helical" evidence="1">
    <location>
        <begin position="44"/>
        <end position="72"/>
    </location>
</feature>
<dbReference type="SMART" id="SM00014">
    <property type="entry name" value="acidPPc"/>
    <property type="match status" value="1"/>
</dbReference>
<keyword evidence="1" id="KW-1133">Transmembrane helix</keyword>
<sequence>MTDVPAISGQGRRTRPLITLHGLRRTATRLRLSLAAGLRLGEPVVVALVVTVVLSAYFVALPGVDLAVSALFHSADGFALSQDPALRALRKSSSWVMGLMLAGLIVTFVGGLIRSPRRLPDTARRALVLIAGLALASGAVVNGVLKSMWGRARPIQIETFGGDADFTRAWQVTDQCLSNCSFVSGEGSSAAWMVAVVALMTPPAFRAWLMPLAVGYGWALSLNRIAFGGHFLSDILLSWALTALVVAVLHRLILTCPKLARQSRRARRRIVVAA</sequence>
<dbReference type="EMBL" id="JBHSLF010000019">
    <property type="protein sequence ID" value="MFC5344249.1"/>
    <property type="molecule type" value="Genomic_DNA"/>
</dbReference>
<protein>
    <submittedName>
        <fullName evidence="3">Phosphatase PAP2 family protein</fullName>
    </submittedName>
</protein>
<organism evidence="3 4">
    <name type="scientific">Brevundimonas staleyi</name>
    <dbReference type="NCBI Taxonomy" id="74326"/>
    <lineage>
        <taxon>Bacteria</taxon>
        <taxon>Pseudomonadati</taxon>
        <taxon>Pseudomonadota</taxon>
        <taxon>Alphaproteobacteria</taxon>
        <taxon>Caulobacterales</taxon>
        <taxon>Caulobacteraceae</taxon>
        <taxon>Brevundimonas</taxon>
    </lineage>
</organism>
<name>A0ABW0FS57_9CAUL</name>
<dbReference type="Gene3D" id="1.20.144.10">
    <property type="entry name" value="Phosphatidic acid phosphatase type 2/haloperoxidase"/>
    <property type="match status" value="1"/>
</dbReference>